<dbReference type="EMBL" id="KP763670">
    <property type="protein sequence ID" value="AKN80985.1"/>
    <property type="molecule type" value="Genomic_DNA"/>
</dbReference>
<sequence length="421" mass="48327">MENCGNNIINNGDDSYASSSSNYSGNIIESRKRTAADADISGSNQPLIKREATGSFKKIKENYKTIVGQLMSKITLSIDNKYLYTFRVMSDNKIKEYYGDSQCFAVLTEGKCYEMSLNFVQTEYSEWIQINEYKECEPNNSAIMPINYTLTGKEFENEDTVNTLAKFKYIYKKLNSNVYKIVFEINFQNLNDDPNIVQVECATNCRFFGNIFKRHVDYQDGDNISAIINYLKTNGNKIYTLYNVKCQRILNGSNVYYNWNMMTSTRMELCEMTADNKIAFSNLEDSENVKINISRSNKHVYSCDITNFRTEINENENGSNKFIMHFKSNDIITADNNDGMSTSSDSFSMWNRSVFYVNSAKKSETDSLQKLNADLNQAAELLEDGLIRIIIYVTVDNHDSRNMNMLSILKCSADNENCNFL</sequence>
<keyword evidence="2" id="KW-1185">Reference proteome</keyword>
<dbReference type="GO" id="GO:0003677">
    <property type="term" value="F:DNA binding"/>
    <property type="evidence" value="ECO:0007669"/>
    <property type="project" value="InterPro"/>
</dbReference>
<organism evidence="1 2">
    <name type="scientific">Lonomia obliqua multiple nucleopolyhedrovirus</name>
    <dbReference type="NCBI Taxonomy" id="134394"/>
    <lineage>
        <taxon>Viruses</taxon>
        <taxon>Viruses incertae sedis</taxon>
        <taxon>Naldaviricetes</taxon>
        <taxon>Lefavirales</taxon>
        <taxon>Baculoviridae</taxon>
        <taxon>Alphabaculovirus</taxon>
        <taxon>Alphabaculovirus lonobliquae</taxon>
        <taxon>Lonomia obliqua nucleopolyhedrovirus</taxon>
    </lineage>
</organism>
<name>A0A126FCA7_9ABAC</name>
<reference evidence="1 2" key="1">
    <citation type="submission" date="2015-02" db="EMBL/GenBank/DDBJ databases">
        <title>Complete genome of a baculovirus isolated from a medical interest larvae: lLonomia obliqua (Lepidoptera: Saturniidae).</title>
        <authorList>
            <person name="Clara A.-S.W."/>
            <person name="Daniel A.-A.M.P."/>
            <person name="Miguel A.S."/>
            <person name="Jhon F.E.A."/>
            <person name="Fabricio M.S."/>
            <person name="Jose W.L.C."/>
            <person name="Bergmann R.M."/>
            <person name="Fernando M.L."/>
        </authorList>
    </citation>
    <scope>NUCLEOTIDE SEQUENCE [LARGE SCALE GENOMIC DNA]</scope>
    <source>
        <strain evidence="1">SP/2000</strain>
    </source>
</reference>
<dbReference type="KEGG" id="vg:40526706"/>
<dbReference type="Pfam" id="PF05847">
    <property type="entry name" value="Baculo_LEF-3"/>
    <property type="match status" value="1"/>
</dbReference>
<dbReference type="GeneID" id="40526706"/>
<evidence type="ECO:0000313" key="2">
    <source>
        <dbReference type="Proteomes" id="UP000297030"/>
    </source>
</evidence>
<dbReference type="GO" id="GO:0006355">
    <property type="term" value="P:regulation of DNA-templated transcription"/>
    <property type="evidence" value="ECO:0007669"/>
    <property type="project" value="InterPro"/>
</dbReference>
<accession>A0A126FCA7</accession>
<dbReference type="InterPro" id="IPR008415">
    <property type="entry name" value="Baculo_LEF-3"/>
</dbReference>
<protein>
    <submittedName>
        <fullName evidence="1">Late expression factor 3</fullName>
    </submittedName>
</protein>
<gene>
    <name evidence="1" type="primary">lef-3</name>
</gene>
<dbReference type="RefSeq" id="YP_009666436.1">
    <property type="nucleotide sequence ID" value="NC_043520.1"/>
</dbReference>
<evidence type="ECO:0000313" key="1">
    <source>
        <dbReference type="EMBL" id="AKN80985.1"/>
    </source>
</evidence>
<dbReference type="Proteomes" id="UP000297030">
    <property type="component" value="Segment"/>
</dbReference>
<proteinExistence type="predicted"/>